<sequence>MSITSSIVLLAVLWFLSLLILLPIRFKSQGDAGDVTPGTPASAPAQPHVKRSFILATIVSVPLWLLLMGVILSGVIGLEDFDLFHRFGPSADDPF</sequence>
<dbReference type="AlphaFoldDB" id="A0A1U7DKA3"/>
<keyword evidence="2" id="KW-1185">Reference proteome</keyword>
<dbReference type="EMBL" id="CP019124">
    <property type="protein sequence ID" value="APX90402.1"/>
    <property type="molecule type" value="Genomic_DNA"/>
</dbReference>
<dbReference type="OrthoDB" id="9804637at2"/>
<reference evidence="1 2" key="1">
    <citation type="submission" date="2017-01" db="EMBL/GenBank/DDBJ databases">
        <title>Genomic analysis of Xuhuaishuia manganoxidans DY6-4.</title>
        <authorList>
            <person name="Wang X."/>
        </authorList>
    </citation>
    <scope>NUCLEOTIDE SEQUENCE [LARGE SCALE GENOMIC DNA]</scope>
    <source>
        <strain evidence="1 2">DY6-4</strain>
    </source>
</reference>
<accession>A0A2M9DCN9</accession>
<protein>
    <submittedName>
        <fullName evidence="1">Uncharacterized protein</fullName>
    </submittedName>
</protein>
<gene>
    <name evidence="1" type="ORF">BV394_12230</name>
</gene>
<evidence type="ECO:0000313" key="1">
    <source>
        <dbReference type="EMBL" id="APX90402.1"/>
    </source>
</evidence>
<dbReference type="InterPro" id="IPR009935">
    <property type="entry name" value="DUF1467"/>
</dbReference>
<dbReference type="RefSeq" id="WP_076980420.1">
    <property type="nucleotide sequence ID" value="NZ_CP019124.1"/>
</dbReference>
<proteinExistence type="predicted"/>
<dbReference type="STRING" id="1267768.BV394_12230"/>
<evidence type="ECO:0000313" key="2">
    <source>
        <dbReference type="Proteomes" id="UP000187266"/>
    </source>
</evidence>
<accession>A0A1U7DKA3</accession>
<dbReference type="Pfam" id="PF07330">
    <property type="entry name" value="DUF1467"/>
    <property type="match status" value="1"/>
</dbReference>
<name>A0A1U7DKA3_9RHOB</name>
<organism evidence="1 2">
    <name type="scientific">Brevirhabdus pacifica</name>
    <dbReference type="NCBI Taxonomy" id="1267768"/>
    <lineage>
        <taxon>Bacteria</taxon>
        <taxon>Pseudomonadati</taxon>
        <taxon>Pseudomonadota</taxon>
        <taxon>Alphaproteobacteria</taxon>
        <taxon>Rhodobacterales</taxon>
        <taxon>Paracoccaceae</taxon>
        <taxon>Brevirhabdus</taxon>
    </lineage>
</organism>
<dbReference type="Proteomes" id="UP000187266">
    <property type="component" value="Chromosome"/>
</dbReference>